<dbReference type="InterPro" id="IPR036291">
    <property type="entry name" value="NAD(P)-bd_dom_sf"/>
</dbReference>
<dbReference type="Pfam" id="PF13561">
    <property type="entry name" value="adh_short_C2"/>
    <property type="match status" value="1"/>
</dbReference>
<dbReference type="GO" id="GO:0016616">
    <property type="term" value="F:oxidoreductase activity, acting on the CH-OH group of donors, NAD or NADP as acceptor"/>
    <property type="evidence" value="ECO:0007669"/>
    <property type="project" value="UniProtKB-ARBA"/>
</dbReference>
<comment type="caution">
    <text evidence="4">The sequence shown here is derived from an EMBL/GenBank/DDBJ whole genome shotgun (WGS) entry which is preliminary data.</text>
</comment>
<dbReference type="Gene3D" id="3.40.50.720">
    <property type="entry name" value="NAD(P)-binding Rossmann-like Domain"/>
    <property type="match status" value="1"/>
</dbReference>
<dbReference type="RefSeq" id="WP_180001928.1">
    <property type="nucleotide sequence ID" value="NZ_JACCEV010000002.1"/>
</dbReference>
<dbReference type="SMART" id="SM00822">
    <property type="entry name" value="PKS_KR"/>
    <property type="match status" value="1"/>
</dbReference>
<gene>
    <name evidence="4" type="ORF">H0A62_07445</name>
</gene>
<comment type="similarity">
    <text evidence="1">Belongs to the short-chain dehydrogenases/reductases (SDR) family.</text>
</comment>
<dbReference type="InterPro" id="IPR020904">
    <property type="entry name" value="Sc_DH/Rdtase_CS"/>
</dbReference>
<protein>
    <submittedName>
        <fullName evidence="4">SDR family oxidoreductase</fullName>
    </submittedName>
</protein>
<dbReference type="AlphaFoldDB" id="A0A853H5P8"/>
<evidence type="ECO:0000259" key="3">
    <source>
        <dbReference type="SMART" id="SM00822"/>
    </source>
</evidence>
<dbReference type="InterPro" id="IPR002347">
    <property type="entry name" value="SDR_fam"/>
</dbReference>
<keyword evidence="5" id="KW-1185">Reference proteome</keyword>
<evidence type="ECO:0000313" key="4">
    <source>
        <dbReference type="EMBL" id="NYT85434.1"/>
    </source>
</evidence>
<dbReference type="PRINTS" id="PR00081">
    <property type="entry name" value="GDHRDH"/>
</dbReference>
<dbReference type="PANTHER" id="PTHR42760">
    <property type="entry name" value="SHORT-CHAIN DEHYDROGENASES/REDUCTASES FAMILY MEMBER"/>
    <property type="match status" value="1"/>
</dbReference>
<dbReference type="Proteomes" id="UP000554144">
    <property type="component" value="Unassembled WGS sequence"/>
</dbReference>
<evidence type="ECO:0000313" key="5">
    <source>
        <dbReference type="Proteomes" id="UP000554144"/>
    </source>
</evidence>
<dbReference type="InterPro" id="IPR057326">
    <property type="entry name" value="KR_dom"/>
</dbReference>
<keyword evidence="2" id="KW-0560">Oxidoreductase</keyword>
<evidence type="ECO:0000256" key="2">
    <source>
        <dbReference type="ARBA" id="ARBA00023002"/>
    </source>
</evidence>
<sequence>MDNKLRLDGKVALVTGAAGGLGEHFSRTLGAAGAKVVVVGRRLQPLQDLASQLQKENIQALALSMDVTDPASVKAGFDQAQAEFGLINVVVSNAGAATDKPALTLSTEEWSQVVDINLKGSWVICSEAARRLVDASQPGSLINVTSILGHRVAGSVLPYTTSKAGLEHMTRAMALEWARYGIRVNALAPGYISTPLNSEFFASDLGKALIRRIPQRRLGTPADLEGALLLLASDASAYMTGSSIVLDGGHLQSSL</sequence>
<dbReference type="FunFam" id="3.40.50.720:FF:000084">
    <property type="entry name" value="Short-chain dehydrogenase reductase"/>
    <property type="match status" value="1"/>
</dbReference>
<proteinExistence type="inferred from homology"/>
<reference evidence="4 5" key="1">
    <citation type="submission" date="2020-07" db="EMBL/GenBank/DDBJ databases">
        <title>Taxonomic revisions and descriptions of new bacterial species based on genomic comparisons in the high-G+C-content subgroup of the family Alcaligenaceae.</title>
        <authorList>
            <person name="Szabo A."/>
            <person name="Felfoldi T."/>
        </authorList>
    </citation>
    <scope>NUCLEOTIDE SEQUENCE [LARGE SCALE GENOMIC DNA]</scope>
    <source>
        <strain evidence="4 5">DSM 25667</strain>
    </source>
</reference>
<dbReference type="PANTHER" id="PTHR42760:SF133">
    <property type="entry name" value="3-OXOACYL-[ACYL-CARRIER-PROTEIN] REDUCTASE"/>
    <property type="match status" value="1"/>
</dbReference>
<dbReference type="PRINTS" id="PR00080">
    <property type="entry name" value="SDRFAMILY"/>
</dbReference>
<dbReference type="EMBL" id="JACCEV010000002">
    <property type="protein sequence ID" value="NYT85434.1"/>
    <property type="molecule type" value="Genomic_DNA"/>
</dbReference>
<dbReference type="PROSITE" id="PS00061">
    <property type="entry name" value="ADH_SHORT"/>
    <property type="match status" value="1"/>
</dbReference>
<name>A0A853H5P8_9BURK</name>
<organism evidence="4 5">
    <name type="scientific">Pollutimonas harenae</name>
    <dbReference type="NCBI Taxonomy" id="657015"/>
    <lineage>
        <taxon>Bacteria</taxon>
        <taxon>Pseudomonadati</taxon>
        <taxon>Pseudomonadota</taxon>
        <taxon>Betaproteobacteria</taxon>
        <taxon>Burkholderiales</taxon>
        <taxon>Alcaligenaceae</taxon>
        <taxon>Pollutimonas</taxon>
    </lineage>
</organism>
<evidence type="ECO:0000256" key="1">
    <source>
        <dbReference type="ARBA" id="ARBA00006484"/>
    </source>
</evidence>
<dbReference type="SUPFAM" id="SSF51735">
    <property type="entry name" value="NAD(P)-binding Rossmann-fold domains"/>
    <property type="match status" value="1"/>
</dbReference>
<accession>A0A853H5P8</accession>
<feature type="domain" description="Ketoreductase" evidence="3">
    <location>
        <begin position="10"/>
        <end position="155"/>
    </location>
</feature>